<dbReference type="EMBL" id="JYDS01002520">
    <property type="protein sequence ID" value="KRY97278.1"/>
    <property type="molecule type" value="Genomic_DNA"/>
</dbReference>
<evidence type="ECO:0000313" key="2">
    <source>
        <dbReference type="Proteomes" id="UP000054805"/>
    </source>
</evidence>
<proteinExistence type="predicted"/>
<evidence type="ECO:0000313" key="1">
    <source>
        <dbReference type="EMBL" id="KRY97278.1"/>
    </source>
</evidence>
<gene>
    <name evidence="1" type="ORF">T4B_322</name>
</gene>
<organism evidence="1 2">
    <name type="scientific">Trichinella pseudospiralis</name>
    <name type="common">Parasitic roundworm</name>
    <dbReference type="NCBI Taxonomy" id="6337"/>
    <lineage>
        <taxon>Eukaryota</taxon>
        <taxon>Metazoa</taxon>
        <taxon>Ecdysozoa</taxon>
        <taxon>Nematoda</taxon>
        <taxon>Enoplea</taxon>
        <taxon>Dorylaimia</taxon>
        <taxon>Trichinellida</taxon>
        <taxon>Trichinellidae</taxon>
        <taxon>Trichinella</taxon>
    </lineage>
</organism>
<reference evidence="1 2" key="1">
    <citation type="submission" date="2015-01" db="EMBL/GenBank/DDBJ databases">
        <title>Evolution of Trichinella species and genotypes.</title>
        <authorList>
            <person name="Korhonen P.K."/>
            <person name="Edoardo P."/>
            <person name="Giuseppe L.R."/>
            <person name="Gasser R.B."/>
        </authorList>
    </citation>
    <scope>NUCLEOTIDE SEQUENCE [LARGE SCALE GENOMIC DNA]</scope>
    <source>
        <strain evidence="1">ISS588</strain>
    </source>
</reference>
<dbReference type="Proteomes" id="UP000054805">
    <property type="component" value="Unassembled WGS sequence"/>
</dbReference>
<comment type="caution">
    <text evidence="1">The sequence shown here is derived from an EMBL/GenBank/DDBJ whole genome shotgun (WGS) entry which is preliminary data.</text>
</comment>
<dbReference type="AlphaFoldDB" id="A0A0V1GG81"/>
<accession>A0A0V1GG81</accession>
<protein>
    <submittedName>
        <fullName evidence="1">Uncharacterized protein</fullName>
    </submittedName>
</protein>
<keyword evidence="2" id="KW-1185">Reference proteome</keyword>
<sequence>MSLWEGVKAISEFSNTPHFMNLTVVSLLCK</sequence>
<name>A0A0V1GG81_TRIPS</name>